<evidence type="ECO:0000256" key="1">
    <source>
        <dbReference type="SAM" id="SignalP"/>
    </source>
</evidence>
<dbReference type="EMBL" id="JAVRRJ010000002">
    <property type="protein sequence ID" value="KAK5089044.1"/>
    <property type="molecule type" value="Genomic_DNA"/>
</dbReference>
<keyword evidence="1" id="KW-0732">Signal</keyword>
<evidence type="ECO:0000313" key="3">
    <source>
        <dbReference type="Proteomes" id="UP001309876"/>
    </source>
</evidence>
<feature type="chain" id="PRO_5042815212" evidence="1">
    <location>
        <begin position="20"/>
        <end position="190"/>
    </location>
</feature>
<sequence length="190" mass="19757">MAIFKTLLMTVMMVPLVFALPAPQARGDSAIEEPLHLEVACGCWNLCTLKQLADPALTGCDNTCDPGFACETFNGRASDTATAAASSDSDSASAIAKVKREGLSLSALNGMIETRRDAEPGRPNCVCVVGEGCPCSGGGNFEGNFKEKRSAGASDLAVRDESLAKRFPPTTVTVSCDTSGKCTGSISIHF</sequence>
<dbReference type="Proteomes" id="UP001309876">
    <property type="component" value="Unassembled WGS sequence"/>
</dbReference>
<evidence type="ECO:0000313" key="2">
    <source>
        <dbReference type="EMBL" id="KAK5089044.1"/>
    </source>
</evidence>
<accession>A0AAN7T6D0</accession>
<protein>
    <submittedName>
        <fullName evidence="2">Uncharacterized protein</fullName>
    </submittedName>
</protein>
<feature type="signal peptide" evidence="1">
    <location>
        <begin position="1"/>
        <end position="19"/>
    </location>
</feature>
<reference evidence="2 3" key="1">
    <citation type="submission" date="2023-08" db="EMBL/GenBank/DDBJ databases">
        <title>Black Yeasts Isolated from many extreme environments.</title>
        <authorList>
            <person name="Coleine C."/>
            <person name="Stajich J.E."/>
            <person name="Selbmann L."/>
        </authorList>
    </citation>
    <scope>NUCLEOTIDE SEQUENCE [LARGE SCALE GENOMIC DNA]</scope>
    <source>
        <strain evidence="2 3">CCFEE 5910</strain>
    </source>
</reference>
<gene>
    <name evidence="2" type="ORF">LTR05_003268</name>
</gene>
<keyword evidence="3" id="KW-1185">Reference proteome</keyword>
<proteinExistence type="predicted"/>
<name>A0AAN7T6D0_9EURO</name>
<comment type="caution">
    <text evidence="2">The sequence shown here is derived from an EMBL/GenBank/DDBJ whole genome shotgun (WGS) entry which is preliminary data.</text>
</comment>
<organism evidence="2 3">
    <name type="scientific">Lithohypha guttulata</name>
    <dbReference type="NCBI Taxonomy" id="1690604"/>
    <lineage>
        <taxon>Eukaryota</taxon>
        <taxon>Fungi</taxon>
        <taxon>Dikarya</taxon>
        <taxon>Ascomycota</taxon>
        <taxon>Pezizomycotina</taxon>
        <taxon>Eurotiomycetes</taxon>
        <taxon>Chaetothyriomycetidae</taxon>
        <taxon>Chaetothyriales</taxon>
        <taxon>Trichomeriaceae</taxon>
        <taxon>Lithohypha</taxon>
    </lineage>
</organism>
<dbReference type="AlphaFoldDB" id="A0AAN7T6D0"/>